<dbReference type="AlphaFoldDB" id="A0A3M4LC05"/>
<proteinExistence type="predicted"/>
<dbReference type="Pfam" id="PF10117">
    <property type="entry name" value="McrBC"/>
    <property type="match status" value="1"/>
</dbReference>
<dbReference type="Proteomes" id="UP000279553">
    <property type="component" value="Unassembled WGS sequence"/>
</dbReference>
<dbReference type="EMBL" id="RBRD01000099">
    <property type="protein sequence ID" value="RMQ38989.1"/>
    <property type="molecule type" value="Genomic_DNA"/>
</dbReference>
<evidence type="ECO:0000313" key="3">
    <source>
        <dbReference type="Proteomes" id="UP000276194"/>
    </source>
</evidence>
<evidence type="ECO:0000313" key="2">
    <source>
        <dbReference type="EMBL" id="RMT17862.1"/>
    </source>
</evidence>
<comment type="caution">
    <text evidence="1">The sequence shown here is derived from an EMBL/GenBank/DDBJ whole genome shotgun (WGS) entry which is preliminary data.</text>
</comment>
<evidence type="ECO:0000313" key="4">
    <source>
        <dbReference type="Proteomes" id="UP000279553"/>
    </source>
</evidence>
<accession>A0A3M4LC05</accession>
<feature type="non-terminal residue" evidence="1">
    <location>
        <position position="101"/>
    </location>
</feature>
<protein>
    <submittedName>
        <fullName evidence="1">Uncharacterized protein</fullName>
    </submittedName>
</protein>
<reference evidence="3 4" key="1">
    <citation type="submission" date="2018-08" db="EMBL/GenBank/DDBJ databases">
        <title>Recombination of ecologically and evolutionarily significant loci maintains genetic cohesion in the Pseudomonas syringae species complex.</title>
        <authorList>
            <person name="Dillon M."/>
            <person name="Thakur S."/>
            <person name="Almeida R.N.D."/>
            <person name="Weir B.S."/>
            <person name="Guttman D.S."/>
        </authorList>
    </citation>
    <scope>NUCLEOTIDE SEQUENCE [LARGE SCALE GENOMIC DNA]</scope>
    <source>
        <strain evidence="1 4">ICMP 535</strain>
        <strain evidence="2 3">ICMP 6941</strain>
    </source>
</reference>
<dbReference type="EMBL" id="RBTD01000312">
    <property type="protein sequence ID" value="RMT17862.1"/>
    <property type="molecule type" value="Genomic_DNA"/>
</dbReference>
<dbReference type="Proteomes" id="UP000276194">
    <property type="component" value="Unassembled WGS sequence"/>
</dbReference>
<evidence type="ECO:0000313" key="1">
    <source>
        <dbReference type="EMBL" id="RMQ38989.1"/>
    </source>
</evidence>
<gene>
    <name evidence="2" type="ORF">ALP52_05549</name>
    <name evidence="1" type="ORF">ALQ05_04665</name>
</gene>
<dbReference type="InterPro" id="IPR019292">
    <property type="entry name" value="McrC"/>
</dbReference>
<dbReference type="PANTHER" id="PTHR38733">
    <property type="entry name" value="PROTEIN MCRC"/>
    <property type="match status" value="1"/>
</dbReference>
<organism evidence="1 4">
    <name type="scientific">Pseudomonas amygdali pv. mori</name>
    <dbReference type="NCBI Taxonomy" id="34065"/>
    <lineage>
        <taxon>Bacteria</taxon>
        <taxon>Pseudomonadati</taxon>
        <taxon>Pseudomonadota</taxon>
        <taxon>Gammaproteobacteria</taxon>
        <taxon>Pseudomonadales</taxon>
        <taxon>Pseudomonadaceae</taxon>
        <taxon>Pseudomonas</taxon>
        <taxon>Pseudomonas amygdali</taxon>
    </lineage>
</organism>
<sequence>MKTTVTVREYARLTTSNIPNLTLDVAQVSTTAFDWLCETSSRFSKAGAALVQVEGRRWLKLDNYVGALETPCGTRIEILPKHFEQGDCIQQSRALLREGLK</sequence>
<dbReference type="PANTHER" id="PTHR38733:SF1">
    <property type="entry name" value="TYPE IV METHYL-DIRECTED RESTRICTION ENZYME ECOKMCRBC"/>
    <property type="match status" value="1"/>
</dbReference>
<name>A0A3M4LC05_PSEA0</name>